<geneLocation type="plasmid" evidence="2 3">
    <name>pBFI_3</name>
</geneLocation>
<name>A0AAN0SR91_BACCE</name>
<accession>A0AAN0SR91</accession>
<dbReference type="AlphaFoldDB" id="A0AAN0SR91"/>
<feature type="transmembrane region" description="Helical" evidence="1">
    <location>
        <begin position="66"/>
        <end position="89"/>
    </location>
</feature>
<keyword evidence="1" id="KW-0812">Transmembrane</keyword>
<evidence type="ECO:0000313" key="2">
    <source>
        <dbReference type="EMBL" id="AJI09020.1"/>
    </source>
</evidence>
<keyword evidence="1" id="KW-1133">Transmembrane helix</keyword>
<protein>
    <submittedName>
        <fullName evidence="2">TrbC/VIRB2 family protein</fullName>
    </submittedName>
</protein>
<organism evidence="2 3">
    <name type="scientific">Bacillus cereus 03BB108</name>
    <dbReference type="NCBI Taxonomy" id="451709"/>
    <lineage>
        <taxon>Bacteria</taxon>
        <taxon>Bacillati</taxon>
        <taxon>Bacillota</taxon>
        <taxon>Bacilli</taxon>
        <taxon>Bacillales</taxon>
        <taxon>Bacillaceae</taxon>
        <taxon>Bacillus</taxon>
        <taxon>Bacillus cereus group</taxon>
    </lineage>
</organism>
<keyword evidence="2" id="KW-0614">Plasmid</keyword>
<reference evidence="2 3" key="1">
    <citation type="journal article" date="2015" name="Genome Announc.">
        <title>Complete genome sequences for 35 biothreat assay-relevant bacillus species.</title>
        <authorList>
            <person name="Johnson S.L."/>
            <person name="Daligault H.E."/>
            <person name="Davenport K.W."/>
            <person name="Jaissle J."/>
            <person name="Frey K.G."/>
            <person name="Ladner J.T."/>
            <person name="Broomall S.M."/>
            <person name="Bishop-Lilly K.A."/>
            <person name="Bruce D.C."/>
            <person name="Gibbons H.S."/>
            <person name="Coyne S.R."/>
            <person name="Lo C.C."/>
            <person name="Meincke L."/>
            <person name="Munk A.C."/>
            <person name="Koroleva G.I."/>
            <person name="Rosenzweig C.N."/>
            <person name="Palacios G.F."/>
            <person name="Redden C.L."/>
            <person name="Minogue T.D."/>
            <person name="Chain P.S."/>
        </authorList>
    </citation>
    <scope>NUCLEOTIDE SEQUENCE [LARGE SCALE GENOMIC DNA]</scope>
    <source>
        <strain evidence="2 3">03BB108</strain>
    </source>
</reference>
<sequence length="94" mass="10330">MDNLLTVFYVKLLTYNDFFDSVSTAMGSWTGRLQTIGVAIIIFCVAVAGVMYMLGEEMSRKAKQWLFRIIVGGVILFSAGVIGDTIRALTGENL</sequence>
<dbReference type="RefSeq" id="WP_001996273.1">
    <property type="nucleotide sequence ID" value="NZ_CP009640.1"/>
</dbReference>
<dbReference type="Pfam" id="PF04956">
    <property type="entry name" value="TrbC"/>
    <property type="match status" value="1"/>
</dbReference>
<gene>
    <name evidence="2" type="ORF">AK40_6109</name>
</gene>
<keyword evidence="1" id="KW-0472">Membrane</keyword>
<dbReference type="Proteomes" id="UP000031861">
    <property type="component" value="Plasmid pBFI_3"/>
</dbReference>
<proteinExistence type="predicted"/>
<dbReference type="InterPro" id="IPR007039">
    <property type="entry name" value="TrbC/VirB2"/>
</dbReference>
<dbReference type="EMBL" id="CP009640">
    <property type="protein sequence ID" value="AJI09020.1"/>
    <property type="molecule type" value="Genomic_DNA"/>
</dbReference>
<evidence type="ECO:0000313" key="3">
    <source>
        <dbReference type="Proteomes" id="UP000031861"/>
    </source>
</evidence>
<feature type="transmembrane region" description="Helical" evidence="1">
    <location>
        <begin position="33"/>
        <end position="54"/>
    </location>
</feature>
<evidence type="ECO:0000256" key="1">
    <source>
        <dbReference type="SAM" id="Phobius"/>
    </source>
</evidence>